<evidence type="ECO:0000313" key="4">
    <source>
        <dbReference type="Proteomes" id="UP001432027"/>
    </source>
</evidence>
<feature type="transmembrane region" description="Helical" evidence="1">
    <location>
        <begin position="132"/>
        <end position="155"/>
    </location>
</feature>
<comment type="caution">
    <text evidence="2">The sequence shown here is derived from an EMBL/GenBank/DDBJ whole genome shotgun (WGS) entry which is preliminary data.</text>
</comment>
<gene>
    <name evidence="2" type="ORF">PENTCL1PPCAC_8835</name>
    <name evidence="3" type="ORF">PENTCL1PPCAC_8838</name>
</gene>
<keyword evidence="4" id="KW-1185">Reference proteome</keyword>
<evidence type="ECO:0000256" key="1">
    <source>
        <dbReference type="SAM" id="Phobius"/>
    </source>
</evidence>
<dbReference type="AlphaFoldDB" id="A0AAV5SUB2"/>
<dbReference type="EMBL" id="BTSX01000002">
    <property type="protein sequence ID" value="GMS86663.1"/>
    <property type="molecule type" value="Genomic_DNA"/>
</dbReference>
<feature type="transmembrane region" description="Helical" evidence="1">
    <location>
        <begin position="47"/>
        <end position="68"/>
    </location>
</feature>
<reference evidence="2" key="1">
    <citation type="submission" date="2023-10" db="EMBL/GenBank/DDBJ databases">
        <title>Genome assembly of Pristionchus species.</title>
        <authorList>
            <person name="Yoshida K."/>
            <person name="Sommer R.J."/>
        </authorList>
    </citation>
    <scope>NUCLEOTIDE SEQUENCE</scope>
    <source>
        <strain evidence="2">RS0144</strain>
    </source>
</reference>
<evidence type="ECO:0008006" key="5">
    <source>
        <dbReference type="Google" id="ProtNLM"/>
    </source>
</evidence>
<dbReference type="Proteomes" id="UP001432027">
    <property type="component" value="Unassembled WGS sequence"/>
</dbReference>
<accession>A0AAV5SUB2</accession>
<evidence type="ECO:0000313" key="3">
    <source>
        <dbReference type="EMBL" id="GMS86663.1"/>
    </source>
</evidence>
<protein>
    <recommendedName>
        <fullName evidence="5">G protein-coupled receptor</fullName>
    </recommendedName>
</protein>
<dbReference type="EMBL" id="BTSX01000002">
    <property type="protein sequence ID" value="GMS86660.1"/>
    <property type="molecule type" value="Genomic_DNA"/>
</dbReference>
<keyword evidence="1" id="KW-0472">Membrane</keyword>
<evidence type="ECO:0000313" key="2">
    <source>
        <dbReference type="EMBL" id="GMS86660.1"/>
    </source>
</evidence>
<sequence length="267" mass="30934">MKISTKECEKCLQEEGRKDAFEKSQDVQTAMWDEITAKKMFKLLFDLFVLVSLFYTSGKILVFAVRALSHASDCARQQHAGGLLVVCIFAGLLYCCYRKAYKVLTVDAATQFAEIFCHISCWRAHFARLLEFGWQFVLLMVYADVLQWCLVSLVYGPEISLDMLKSRKELEALSNTTYNATEWGQQESLTYAFNRECFDGYKFPLLMITTMLLWVWYDVSTHDKDGQPTEKALTKHQNVTRRLWGDDRLAHAMLKSAKRSDLRCWAF</sequence>
<organism evidence="2 4">
    <name type="scientific">Pristionchus entomophagus</name>
    <dbReference type="NCBI Taxonomy" id="358040"/>
    <lineage>
        <taxon>Eukaryota</taxon>
        <taxon>Metazoa</taxon>
        <taxon>Ecdysozoa</taxon>
        <taxon>Nematoda</taxon>
        <taxon>Chromadorea</taxon>
        <taxon>Rhabditida</taxon>
        <taxon>Rhabditina</taxon>
        <taxon>Diplogasteromorpha</taxon>
        <taxon>Diplogasteroidea</taxon>
        <taxon>Neodiplogasteridae</taxon>
        <taxon>Pristionchus</taxon>
    </lineage>
</organism>
<proteinExistence type="predicted"/>
<name>A0AAV5SUB2_9BILA</name>
<keyword evidence="1" id="KW-0812">Transmembrane</keyword>
<feature type="transmembrane region" description="Helical" evidence="1">
    <location>
        <begin position="80"/>
        <end position="97"/>
    </location>
</feature>
<keyword evidence="1" id="KW-1133">Transmembrane helix</keyword>